<dbReference type="EMBL" id="JAJSON010000016">
    <property type="protein sequence ID" value="MCG9971447.1"/>
    <property type="molecule type" value="Genomic_DNA"/>
</dbReference>
<keyword evidence="3" id="KW-1185">Reference proteome</keyword>
<dbReference type="Pfam" id="PF00248">
    <property type="entry name" value="Aldo_ket_red"/>
    <property type="match status" value="1"/>
</dbReference>
<evidence type="ECO:0000313" key="3">
    <source>
        <dbReference type="Proteomes" id="UP001139344"/>
    </source>
</evidence>
<dbReference type="PANTHER" id="PTHR43312">
    <property type="entry name" value="D-THREO-ALDOSE 1-DEHYDROGENASE"/>
    <property type="match status" value="1"/>
</dbReference>
<evidence type="ECO:0000259" key="1">
    <source>
        <dbReference type="Pfam" id="PF00248"/>
    </source>
</evidence>
<organism evidence="2 3">
    <name type="scientific">Christiangramia crocea</name>
    <dbReference type="NCBI Taxonomy" id="2904124"/>
    <lineage>
        <taxon>Bacteria</taxon>
        <taxon>Pseudomonadati</taxon>
        <taxon>Bacteroidota</taxon>
        <taxon>Flavobacteriia</taxon>
        <taxon>Flavobacteriales</taxon>
        <taxon>Flavobacteriaceae</taxon>
        <taxon>Christiangramia</taxon>
    </lineage>
</organism>
<dbReference type="SUPFAM" id="SSF51430">
    <property type="entry name" value="NAD(P)-linked oxidoreductase"/>
    <property type="match status" value="1"/>
</dbReference>
<dbReference type="Gene3D" id="3.20.20.100">
    <property type="entry name" value="NADP-dependent oxidoreductase domain"/>
    <property type="match status" value="1"/>
</dbReference>
<dbReference type="Proteomes" id="UP001139344">
    <property type="component" value="Unassembled WGS sequence"/>
</dbReference>
<accession>A0A9X2A7D6</accession>
<sequence length="66" mass="7148">MNYRKLGNTDLQVSEIGFGAWAIGGGEMVGDTAIGWGDVDDEVSKKAIHRSLDLGINFFDTADICR</sequence>
<dbReference type="InterPro" id="IPR053135">
    <property type="entry name" value="AKR2_Oxidoreductase"/>
</dbReference>
<name>A0A9X2A7D6_9FLAO</name>
<dbReference type="RefSeq" id="WP_240097701.1">
    <property type="nucleotide sequence ID" value="NZ_JAJSON010000016.1"/>
</dbReference>
<evidence type="ECO:0000313" key="2">
    <source>
        <dbReference type="EMBL" id="MCG9971447.1"/>
    </source>
</evidence>
<reference evidence="2" key="1">
    <citation type="submission" date="2021-12" db="EMBL/GenBank/DDBJ databases">
        <title>Description of Gramella crocea sp. nov., a new bacterium isolated from activated sludge.</title>
        <authorList>
            <person name="Zhang X."/>
        </authorList>
    </citation>
    <scope>NUCLEOTIDE SEQUENCE</scope>
    <source>
        <strain evidence="2">YB25</strain>
    </source>
</reference>
<protein>
    <submittedName>
        <fullName evidence="2">Aldo/keto reductase</fullName>
    </submittedName>
</protein>
<dbReference type="InterPro" id="IPR036812">
    <property type="entry name" value="NAD(P)_OxRdtase_dom_sf"/>
</dbReference>
<gene>
    <name evidence="2" type="ORF">LU635_07325</name>
</gene>
<feature type="domain" description="NADP-dependent oxidoreductase" evidence="1">
    <location>
        <begin position="15"/>
        <end position="64"/>
    </location>
</feature>
<dbReference type="InterPro" id="IPR023210">
    <property type="entry name" value="NADP_OxRdtase_dom"/>
</dbReference>
<dbReference type="AlphaFoldDB" id="A0A9X2A7D6"/>
<proteinExistence type="predicted"/>
<dbReference type="PANTHER" id="PTHR43312:SF1">
    <property type="entry name" value="NADP-DEPENDENT OXIDOREDUCTASE DOMAIN-CONTAINING PROTEIN"/>
    <property type="match status" value="1"/>
</dbReference>
<comment type="caution">
    <text evidence="2">The sequence shown here is derived from an EMBL/GenBank/DDBJ whole genome shotgun (WGS) entry which is preliminary data.</text>
</comment>